<keyword evidence="3" id="KW-1185">Reference proteome</keyword>
<dbReference type="AlphaFoldDB" id="A0ABD3H1B7"/>
<evidence type="ECO:0000256" key="1">
    <source>
        <dbReference type="SAM" id="MobiDB-lite"/>
    </source>
</evidence>
<reference evidence="2 3" key="1">
    <citation type="submission" date="2024-09" db="EMBL/GenBank/DDBJ databases">
        <title>Chromosome-scale assembly of Riccia sorocarpa.</title>
        <authorList>
            <person name="Paukszto L."/>
        </authorList>
    </citation>
    <scope>NUCLEOTIDE SEQUENCE [LARGE SCALE GENOMIC DNA]</scope>
    <source>
        <strain evidence="2">LP-2024</strain>
        <tissue evidence="2">Aerial parts of the thallus</tissue>
    </source>
</reference>
<feature type="compositionally biased region" description="Basic and acidic residues" evidence="1">
    <location>
        <begin position="197"/>
        <end position="208"/>
    </location>
</feature>
<feature type="region of interest" description="Disordered" evidence="1">
    <location>
        <begin position="183"/>
        <end position="222"/>
    </location>
</feature>
<proteinExistence type="predicted"/>
<feature type="compositionally biased region" description="Low complexity" evidence="1">
    <location>
        <begin position="183"/>
        <end position="192"/>
    </location>
</feature>
<evidence type="ECO:0000313" key="3">
    <source>
        <dbReference type="Proteomes" id="UP001633002"/>
    </source>
</evidence>
<dbReference type="Proteomes" id="UP001633002">
    <property type="component" value="Unassembled WGS sequence"/>
</dbReference>
<gene>
    <name evidence="2" type="ORF">R1sor_002748</name>
</gene>
<evidence type="ECO:0000313" key="2">
    <source>
        <dbReference type="EMBL" id="KAL3684726.1"/>
    </source>
</evidence>
<sequence>MNPTYGAPTCAGGHAAAIDVCVAKFTFRRVHSNHARNSSITLSTSSLIKRRLCIRVDSKEGWTSSEESENVSVKRSEIVELLSTVVNTLMLPENLDRLKKRLQHSGRTSSVTDEAPCQPQITEEDPSTASEDNDSILQVISAGGSCEQERSLIGVGKVTMELHPGRNSEESAQTYIEKHCSSPQSLPQVSVSGISGESDHAETGKGEIQRMSSTRGGEVISENTDLTSIRKLKTLDVHSYVHDALRQSFLRSHLRSRKIEE</sequence>
<organism evidence="2 3">
    <name type="scientific">Riccia sorocarpa</name>
    <dbReference type="NCBI Taxonomy" id="122646"/>
    <lineage>
        <taxon>Eukaryota</taxon>
        <taxon>Viridiplantae</taxon>
        <taxon>Streptophyta</taxon>
        <taxon>Embryophyta</taxon>
        <taxon>Marchantiophyta</taxon>
        <taxon>Marchantiopsida</taxon>
        <taxon>Marchantiidae</taxon>
        <taxon>Marchantiales</taxon>
        <taxon>Ricciaceae</taxon>
        <taxon>Riccia</taxon>
    </lineage>
</organism>
<comment type="caution">
    <text evidence="2">The sequence shown here is derived from an EMBL/GenBank/DDBJ whole genome shotgun (WGS) entry which is preliminary data.</text>
</comment>
<feature type="region of interest" description="Disordered" evidence="1">
    <location>
        <begin position="104"/>
        <end position="132"/>
    </location>
</feature>
<protein>
    <submittedName>
        <fullName evidence="2">Uncharacterized protein</fullName>
    </submittedName>
</protein>
<feature type="compositionally biased region" description="Acidic residues" evidence="1">
    <location>
        <begin position="122"/>
        <end position="132"/>
    </location>
</feature>
<accession>A0ABD3H1B7</accession>
<name>A0ABD3H1B7_9MARC</name>
<dbReference type="EMBL" id="JBJQOH010000006">
    <property type="protein sequence ID" value="KAL3684726.1"/>
    <property type="molecule type" value="Genomic_DNA"/>
</dbReference>
<feature type="compositionally biased region" description="Polar residues" evidence="1">
    <location>
        <begin position="210"/>
        <end position="222"/>
    </location>
</feature>